<evidence type="ECO:0000256" key="1">
    <source>
        <dbReference type="SAM" id="MobiDB-lite"/>
    </source>
</evidence>
<dbReference type="EMBL" id="JBHRSK010000014">
    <property type="protein sequence ID" value="MFC2969678.1"/>
    <property type="molecule type" value="Genomic_DNA"/>
</dbReference>
<organism evidence="3 4">
    <name type="scientific">Acidimangrovimonas pyrenivorans</name>
    <dbReference type="NCBI Taxonomy" id="2030798"/>
    <lineage>
        <taxon>Bacteria</taxon>
        <taxon>Pseudomonadati</taxon>
        <taxon>Pseudomonadota</taxon>
        <taxon>Alphaproteobacteria</taxon>
        <taxon>Rhodobacterales</taxon>
        <taxon>Paracoccaceae</taxon>
        <taxon>Acidimangrovimonas</taxon>
    </lineage>
</organism>
<evidence type="ECO:0000256" key="2">
    <source>
        <dbReference type="SAM" id="Phobius"/>
    </source>
</evidence>
<reference evidence="4" key="1">
    <citation type="journal article" date="2019" name="Int. J. Syst. Evol. Microbiol.">
        <title>The Global Catalogue of Microorganisms (GCM) 10K type strain sequencing project: providing services to taxonomists for standard genome sequencing and annotation.</title>
        <authorList>
            <consortium name="The Broad Institute Genomics Platform"/>
            <consortium name="The Broad Institute Genome Sequencing Center for Infectious Disease"/>
            <person name="Wu L."/>
            <person name="Ma J."/>
        </authorList>
    </citation>
    <scope>NUCLEOTIDE SEQUENCE [LARGE SCALE GENOMIC DNA]</scope>
    <source>
        <strain evidence="4">KCTC 62192</strain>
    </source>
</reference>
<keyword evidence="2" id="KW-0472">Membrane</keyword>
<name>A0ABV7AL44_9RHOB</name>
<feature type="region of interest" description="Disordered" evidence="1">
    <location>
        <begin position="1"/>
        <end position="29"/>
    </location>
</feature>
<keyword evidence="4" id="KW-1185">Reference proteome</keyword>
<keyword evidence="2" id="KW-1133">Transmembrane helix</keyword>
<accession>A0ABV7AL44</accession>
<dbReference type="Pfam" id="PF10112">
    <property type="entry name" value="Halogen_Hydrol"/>
    <property type="match status" value="1"/>
</dbReference>
<dbReference type="RefSeq" id="WP_377834442.1">
    <property type="nucleotide sequence ID" value="NZ_JBHRSK010000014.1"/>
</dbReference>
<proteinExistence type="predicted"/>
<comment type="caution">
    <text evidence="3">The sequence shown here is derived from an EMBL/GenBank/DDBJ whole genome shotgun (WGS) entry which is preliminary data.</text>
</comment>
<evidence type="ECO:0000313" key="4">
    <source>
        <dbReference type="Proteomes" id="UP001595443"/>
    </source>
</evidence>
<feature type="transmembrane region" description="Helical" evidence="2">
    <location>
        <begin position="97"/>
        <end position="116"/>
    </location>
</feature>
<feature type="transmembrane region" description="Helical" evidence="2">
    <location>
        <begin position="122"/>
        <end position="140"/>
    </location>
</feature>
<feature type="transmembrane region" description="Helical" evidence="2">
    <location>
        <begin position="59"/>
        <end position="76"/>
    </location>
</feature>
<dbReference type="Proteomes" id="UP001595443">
    <property type="component" value="Unassembled WGS sequence"/>
</dbReference>
<feature type="transmembrane region" description="Helical" evidence="2">
    <location>
        <begin position="37"/>
        <end position="53"/>
    </location>
</feature>
<keyword evidence="2" id="KW-0812">Transmembrane</keyword>
<sequence length="294" mass="31689">MAQRFGGQYSPGSDGAPQPGAPNPFHGRRPTRVGGRANFLFIAPLVFAVTAFWQPPVGLALDLGACATLLLAAWLTRDGLRAQEAYEARTVARRPAIPRKIFGSVLTGLGLALGGFVPEGGLVAPAIFAVLGGALHFGAFGPDPLKDKGMEGVDAFQTDRVARAVEEAEKHLSAIQDAIKRSGDRRLVARVESFIGTARKMFRTVENDPRDLTAARKYLGIYLIGARDATIKFAEIAARGHDAQARADYEALLDDLESNFTAQTTALLQDDKTDLDIQIDVLRERLQREGVRPG</sequence>
<protein>
    <submittedName>
        <fullName evidence="3">5-bromo-4-chloroindolyl phosphate hydrolysis family protein</fullName>
    </submittedName>
</protein>
<gene>
    <name evidence="3" type="ORF">ACFOES_16370</name>
</gene>
<evidence type="ECO:0000313" key="3">
    <source>
        <dbReference type="EMBL" id="MFC2969678.1"/>
    </source>
</evidence>
<dbReference type="InterPro" id="IPR018770">
    <property type="entry name" value="ChloroindolylP_hydrolase"/>
</dbReference>